<protein>
    <submittedName>
        <fullName evidence="2">TIGR00270 family protein</fullName>
    </submittedName>
</protein>
<dbReference type="EMBL" id="DSEU01000056">
    <property type="protein sequence ID" value="HEM67529.1"/>
    <property type="molecule type" value="Genomic_DNA"/>
</dbReference>
<accession>A0A7J2U4N0</accession>
<dbReference type="SMART" id="SM00530">
    <property type="entry name" value="HTH_XRE"/>
    <property type="match status" value="1"/>
</dbReference>
<dbReference type="NCBIfam" id="TIGR00270">
    <property type="entry name" value="multiprotein bridging factor aMBF1"/>
    <property type="match status" value="1"/>
</dbReference>
<dbReference type="InterPro" id="IPR004451">
    <property type="entry name" value="MJ0586"/>
</dbReference>
<dbReference type="Gene3D" id="1.10.260.40">
    <property type="entry name" value="lambda repressor-like DNA-binding domains"/>
    <property type="match status" value="1"/>
</dbReference>
<proteinExistence type="predicted"/>
<dbReference type="AlphaFoldDB" id="A0A7J2U4N0"/>
<gene>
    <name evidence="2" type="ORF">ENO26_08235</name>
</gene>
<dbReference type="PROSITE" id="PS50943">
    <property type="entry name" value="HTH_CROC1"/>
    <property type="match status" value="1"/>
</dbReference>
<dbReference type="CDD" id="cd00093">
    <property type="entry name" value="HTH_XRE"/>
    <property type="match status" value="1"/>
</dbReference>
<dbReference type="GO" id="GO:0003677">
    <property type="term" value="F:DNA binding"/>
    <property type="evidence" value="ECO:0007669"/>
    <property type="project" value="InterPro"/>
</dbReference>
<dbReference type="InterPro" id="IPR010982">
    <property type="entry name" value="Lambda_DNA-bd_dom_sf"/>
</dbReference>
<evidence type="ECO:0000313" key="2">
    <source>
        <dbReference type="EMBL" id="HEM67529.1"/>
    </source>
</evidence>
<evidence type="ECO:0000259" key="1">
    <source>
        <dbReference type="PROSITE" id="PS50943"/>
    </source>
</evidence>
<comment type="caution">
    <text evidence="2">The sequence shown here is derived from an EMBL/GenBank/DDBJ whole genome shotgun (WGS) entry which is preliminary data.</text>
</comment>
<dbReference type="InterPro" id="IPR001387">
    <property type="entry name" value="Cro/C1-type_HTH"/>
</dbReference>
<name>A0A7J2U4N0_9CREN</name>
<dbReference type="SUPFAM" id="SSF47413">
    <property type="entry name" value="lambda repressor-like DNA-binding domains"/>
    <property type="match status" value="1"/>
</dbReference>
<sequence>MARNEITRYCEICGTPITSNKIHRVTIDGAMLTICEQCFNKLAPGKNTSPITNSVNRITPQQHRLANENVVKSQNTAIRKPQQKPKDYAGKRNLNVYERFELVDDYAERIKKAREALGWSQTTLAIKVKVSENIIKRIEGGKLRPPHDLAKRLEETLNIKLLVPVIEEDVGKEKSVFKEVTLGEIVNLKE</sequence>
<reference evidence="2" key="1">
    <citation type="journal article" date="2020" name="mSystems">
        <title>Genome- and Community-Level Interaction Insights into Carbon Utilization and Element Cycling Functions of Hydrothermarchaeota in Hydrothermal Sediment.</title>
        <authorList>
            <person name="Zhou Z."/>
            <person name="Liu Y."/>
            <person name="Xu W."/>
            <person name="Pan J."/>
            <person name="Luo Z.H."/>
            <person name="Li M."/>
        </authorList>
    </citation>
    <scope>NUCLEOTIDE SEQUENCE [LARGE SCALE GENOMIC DNA]</scope>
    <source>
        <strain evidence="2">SpSt-125</strain>
    </source>
</reference>
<feature type="domain" description="HTH cro/C1-type" evidence="1">
    <location>
        <begin position="110"/>
        <end position="166"/>
    </location>
</feature>
<organism evidence="2">
    <name type="scientific">Ignisphaera aggregans</name>
    <dbReference type="NCBI Taxonomy" id="334771"/>
    <lineage>
        <taxon>Archaea</taxon>
        <taxon>Thermoproteota</taxon>
        <taxon>Thermoprotei</taxon>
        <taxon>Desulfurococcales</taxon>
        <taxon>Desulfurococcaceae</taxon>
        <taxon>Ignisphaera</taxon>
    </lineage>
</organism>
<dbReference type="Pfam" id="PF01381">
    <property type="entry name" value="HTH_3"/>
    <property type="match status" value="1"/>
</dbReference>